<dbReference type="EnsemblMetazoa" id="ADIR003456-RA">
    <property type="protein sequence ID" value="ADIR003456-PA"/>
    <property type="gene ID" value="ADIR003456"/>
</dbReference>
<keyword evidence="1" id="KW-0732">Signal</keyword>
<proteinExistence type="predicted"/>
<name>A0A182N733_9DIPT</name>
<evidence type="ECO:0000313" key="2">
    <source>
        <dbReference type="EnsemblMetazoa" id="ADIR003456-PA"/>
    </source>
</evidence>
<evidence type="ECO:0000313" key="3">
    <source>
        <dbReference type="Proteomes" id="UP000075884"/>
    </source>
</evidence>
<reference evidence="3" key="1">
    <citation type="submission" date="2013-03" db="EMBL/GenBank/DDBJ databases">
        <title>The Genome Sequence of Anopheles dirus WRAIR2.</title>
        <authorList>
            <consortium name="The Broad Institute Genomics Platform"/>
            <person name="Neafsey D.E."/>
            <person name="Walton C."/>
            <person name="Walker B."/>
            <person name="Young S.K."/>
            <person name="Zeng Q."/>
            <person name="Gargeya S."/>
            <person name="Fitzgerald M."/>
            <person name="Haas B."/>
            <person name="Abouelleil A."/>
            <person name="Allen A.W."/>
            <person name="Alvarado L."/>
            <person name="Arachchi H.M."/>
            <person name="Berlin A.M."/>
            <person name="Chapman S.B."/>
            <person name="Gainer-Dewar J."/>
            <person name="Goldberg J."/>
            <person name="Griggs A."/>
            <person name="Gujja S."/>
            <person name="Hansen M."/>
            <person name="Howarth C."/>
            <person name="Imamovic A."/>
            <person name="Ireland A."/>
            <person name="Larimer J."/>
            <person name="McCowan C."/>
            <person name="Murphy C."/>
            <person name="Pearson M."/>
            <person name="Poon T.W."/>
            <person name="Priest M."/>
            <person name="Roberts A."/>
            <person name="Saif S."/>
            <person name="Shea T."/>
            <person name="Sisk P."/>
            <person name="Sykes S."/>
            <person name="Wortman J."/>
            <person name="Nusbaum C."/>
            <person name="Birren B."/>
        </authorList>
    </citation>
    <scope>NUCLEOTIDE SEQUENCE [LARGE SCALE GENOMIC DNA]</scope>
    <source>
        <strain evidence="3">WRAIR2</strain>
    </source>
</reference>
<feature type="signal peptide" evidence="1">
    <location>
        <begin position="1"/>
        <end position="20"/>
    </location>
</feature>
<evidence type="ECO:0000256" key="1">
    <source>
        <dbReference type="SAM" id="SignalP"/>
    </source>
</evidence>
<organism evidence="2 3">
    <name type="scientific">Anopheles dirus</name>
    <dbReference type="NCBI Taxonomy" id="7168"/>
    <lineage>
        <taxon>Eukaryota</taxon>
        <taxon>Metazoa</taxon>
        <taxon>Ecdysozoa</taxon>
        <taxon>Arthropoda</taxon>
        <taxon>Hexapoda</taxon>
        <taxon>Insecta</taxon>
        <taxon>Pterygota</taxon>
        <taxon>Neoptera</taxon>
        <taxon>Endopterygota</taxon>
        <taxon>Diptera</taxon>
        <taxon>Nematocera</taxon>
        <taxon>Culicoidea</taxon>
        <taxon>Culicidae</taxon>
        <taxon>Anophelinae</taxon>
        <taxon>Anopheles</taxon>
    </lineage>
</organism>
<accession>A0A182N733</accession>
<dbReference type="Proteomes" id="UP000075884">
    <property type="component" value="Unassembled WGS sequence"/>
</dbReference>
<dbReference type="AlphaFoldDB" id="A0A182N733"/>
<feature type="chain" id="PRO_5008129438" evidence="1">
    <location>
        <begin position="21"/>
        <end position="153"/>
    </location>
</feature>
<reference evidence="2" key="2">
    <citation type="submission" date="2020-05" db="UniProtKB">
        <authorList>
            <consortium name="EnsemblMetazoa"/>
        </authorList>
    </citation>
    <scope>IDENTIFICATION</scope>
    <source>
        <strain evidence="2">WRAIR2</strain>
    </source>
</reference>
<keyword evidence="3" id="KW-1185">Reference proteome</keyword>
<dbReference type="VEuPathDB" id="VectorBase:ADIR003456"/>
<sequence>MDLRVVLLALAALTVATVTSVPVGETRLRINNLRWSYYDCILNNDVVVRIFNLRWRYNDCILNNDFILRIFNLRWRYYDCICTNNIIRRNNNLRWGHYERAFNADEYGLSSDIHRSGLDVVDYRSSSSIHNYDDCTGNDDERGRIRDGGLRSA</sequence>
<protein>
    <submittedName>
        <fullName evidence="2">Uncharacterized protein</fullName>
    </submittedName>
</protein>